<dbReference type="Gene3D" id="2.40.160.10">
    <property type="entry name" value="Porin"/>
    <property type="match status" value="1"/>
</dbReference>
<evidence type="ECO:0000313" key="2">
    <source>
        <dbReference type="EMBL" id="KAF9675801.1"/>
    </source>
</evidence>
<dbReference type="Proteomes" id="UP000657918">
    <property type="component" value="Unassembled WGS sequence"/>
</dbReference>
<evidence type="ECO:0000313" key="3">
    <source>
        <dbReference type="Proteomes" id="UP000657918"/>
    </source>
</evidence>
<dbReference type="GO" id="GO:0008308">
    <property type="term" value="F:voltage-gated monoatomic anion channel activity"/>
    <property type="evidence" value="ECO:0007669"/>
    <property type="project" value="InterPro"/>
</dbReference>
<dbReference type="OrthoDB" id="7827681at2759"/>
<dbReference type="PANTHER" id="PTHR11743">
    <property type="entry name" value="VOLTAGE-DEPENDENT ANION-SELECTIVE CHANNEL"/>
    <property type="match status" value="1"/>
</dbReference>
<sequence length="219" mass="24103">MWISIFRPLPHLLPTLEEAQKEVCQQNPARILTMLPSMSIFIQYHRYAALAMSVPWLHSLPSNWSVPSVINPEVQLSATVGTPNLAFGMCTASDTNAREFLQFETGISMTNWNCEASNVLVTALIIDYANPLQFNKADFLMASYVHHFDHVRKADAAAATICQMFSTKENALANIPAIGFGLSSVLKVSSFFSCVVHSDSSSPSLDAERLFTALTKSTV</sequence>
<dbReference type="AlphaFoldDB" id="A0A835MW94"/>
<dbReference type="EMBL" id="JADGMS010000009">
    <property type="protein sequence ID" value="KAF9675801.1"/>
    <property type="molecule type" value="Genomic_DNA"/>
</dbReference>
<name>A0A835MW94_9ROSI</name>
<organism evidence="2 3">
    <name type="scientific">Salix dunnii</name>
    <dbReference type="NCBI Taxonomy" id="1413687"/>
    <lineage>
        <taxon>Eukaryota</taxon>
        <taxon>Viridiplantae</taxon>
        <taxon>Streptophyta</taxon>
        <taxon>Embryophyta</taxon>
        <taxon>Tracheophyta</taxon>
        <taxon>Spermatophyta</taxon>
        <taxon>Magnoliopsida</taxon>
        <taxon>eudicotyledons</taxon>
        <taxon>Gunneridae</taxon>
        <taxon>Pentapetalae</taxon>
        <taxon>rosids</taxon>
        <taxon>fabids</taxon>
        <taxon>Malpighiales</taxon>
        <taxon>Salicaceae</taxon>
        <taxon>Saliceae</taxon>
        <taxon>Salix</taxon>
    </lineage>
</organism>
<dbReference type="InterPro" id="IPR023614">
    <property type="entry name" value="Porin_dom_sf"/>
</dbReference>
<dbReference type="PANTHER" id="PTHR11743:SF23">
    <property type="entry name" value="MITOCHONDRIAL OUTER MEMBRANE PROTEIN PORIN 5-RELATED"/>
    <property type="match status" value="1"/>
</dbReference>
<dbReference type="GO" id="GO:0005741">
    <property type="term" value="C:mitochondrial outer membrane"/>
    <property type="evidence" value="ECO:0007669"/>
    <property type="project" value="InterPro"/>
</dbReference>
<reference evidence="2 3" key="1">
    <citation type="submission" date="2020-10" db="EMBL/GenBank/DDBJ databases">
        <title>Plant Genome Project.</title>
        <authorList>
            <person name="Zhang R.-G."/>
        </authorList>
    </citation>
    <scope>NUCLEOTIDE SEQUENCE [LARGE SCALE GENOMIC DNA]</scope>
    <source>
        <strain evidence="2">FAFU-HL-1</strain>
        <tissue evidence="2">Leaf</tissue>
    </source>
</reference>
<comment type="similarity">
    <text evidence="1">Belongs to the eukaryotic mitochondrial porin (TC 1.B.8.1) family.</text>
</comment>
<dbReference type="InterPro" id="IPR001925">
    <property type="entry name" value="Porin_Euk"/>
</dbReference>
<evidence type="ECO:0000256" key="1">
    <source>
        <dbReference type="ARBA" id="ARBA00009624"/>
    </source>
</evidence>
<keyword evidence="3" id="KW-1185">Reference proteome</keyword>
<protein>
    <submittedName>
        <fullName evidence="2">Uncharacterized protein</fullName>
    </submittedName>
</protein>
<accession>A0A835MW94</accession>
<proteinExistence type="inferred from homology"/>
<comment type="caution">
    <text evidence="2">The sequence shown here is derived from an EMBL/GenBank/DDBJ whole genome shotgun (WGS) entry which is preliminary data.</text>
</comment>
<gene>
    <name evidence="2" type="ORF">SADUNF_Sadunf09G0071000</name>
</gene>